<evidence type="ECO:0000313" key="3">
    <source>
        <dbReference type="Proteomes" id="UP000594454"/>
    </source>
</evidence>
<dbReference type="InterPro" id="IPR022048">
    <property type="entry name" value="Envelope_fusion-like"/>
</dbReference>
<dbReference type="EMBL" id="LR899010">
    <property type="protein sequence ID" value="CAD7083617.1"/>
    <property type="molecule type" value="Genomic_DNA"/>
</dbReference>
<dbReference type="Pfam" id="PF12259">
    <property type="entry name" value="Baculo_F"/>
    <property type="match status" value="1"/>
</dbReference>
<accession>A0A7R8UPC0</accession>
<reference evidence="2 3" key="1">
    <citation type="submission" date="2020-11" db="EMBL/GenBank/DDBJ databases">
        <authorList>
            <person name="Wallbank WR R."/>
            <person name="Pardo Diaz C."/>
            <person name="Kozak K."/>
            <person name="Martin S."/>
            <person name="Jiggins C."/>
            <person name="Moest M."/>
            <person name="Warren A I."/>
            <person name="Generalovic N T."/>
            <person name="Byers J.R.P. K."/>
            <person name="Montejo-Kovacevich G."/>
            <person name="Yen C E."/>
        </authorList>
    </citation>
    <scope>NUCLEOTIDE SEQUENCE [LARGE SCALE GENOMIC DNA]</scope>
</reference>
<sequence>MEIANIRQLALSINKLCIEELKQCKTLKLNSELHIRRLNNNLNSVYGLLGISPNIRLKRGLVNLVGSGLKFLFGTMDATDSEKIRAVLDTVEKNELNVKIGMEKNLLLIKEINKQSKMINMEQDTIKSRINEIINEIEEANNHANDHEKLIILRRTFLKNKS</sequence>
<protein>
    <submittedName>
        <fullName evidence="2">Uncharacterized protein</fullName>
    </submittedName>
</protein>
<organism evidence="2 3">
    <name type="scientific">Hermetia illucens</name>
    <name type="common">Black soldier fly</name>
    <dbReference type="NCBI Taxonomy" id="343691"/>
    <lineage>
        <taxon>Eukaryota</taxon>
        <taxon>Metazoa</taxon>
        <taxon>Ecdysozoa</taxon>
        <taxon>Arthropoda</taxon>
        <taxon>Hexapoda</taxon>
        <taxon>Insecta</taxon>
        <taxon>Pterygota</taxon>
        <taxon>Neoptera</taxon>
        <taxon>Endopterygota</taxon>
        <taxon>Diptera</taxon>
        <taxon>Brachycera</taxon>
        <taxon>Stratiomyomorpha</taxon>
        <taxon>Stratiomyidae</taxon>
        <taxon>Hermetiinae</taxon>
        <taxon>Hermetia</taxon>
    </lineage>
</organism>
<proteinExistence type="predicted"/>
<dbReference type="InParanoid" id="A0A7R8UPC0"/>
<dbReference type="AlphaFoldDB" id="A0A7R8UPC0"/>
<name>A0A7R8UPC0_HERIL</name>
<evidence type="ECO:0000256" key="1">
    <source>
        <dbReference type="SAM" id="Coils"/>
    </source>
</evidence>
<dbReference type="OrthoDB" id="7491904at2759"/>
<dbReference type="Proteomes" id="UP000594454">
    <property type="component" value="Chromosome 2"/>
</dbReference>
<gene>
    <name evidence="2" type="ORF">HERILL_LOCUS6565</name>
</gene>
<keyword evidence="1" id="KW-0175">Coiled coil</keyword>
<feature type="coiled-coil region" evidence="1">
    <location>
        <begin position="123"/>
        <end position="150"/>
    </location>
</feature>
<evidence type="ECO:0000313" key="2">
    <source>
        <dbReference type="EMBL" id="CAD7083617.1"/>
    </source>
</evidence>
<keyword evidence="3" id="KW-1185">Reference proteome</keyword>